<evidence type="ECO:0000313" key="2">
    <source>
        <dbReference type="EMBL" id="MST69109.1"/>
    </source>
</evidence>
<comment type="similarity">
    <text evidence="1">Belongs to the peptidase S58 family.</text>
</comment>
<gene>
    <name evidence="2" type="ORF">FYJ66_05825</name>
</gene>
<dbReference type="InterPro" id="IPR005321">
    <property type="entry name" value="Peptidase_S58_DmpA"/>
</dbReference>
<dbReference type="AlphaFoldDB" id="A0A6A8MA95"/>
<dbReference type="CDD" id="cd02252">
    <property type="entry name" value="nylC_like"/>
    <property type="match status" value="1"/>
</dbReference>
<dbReference type="EMBL" id="VUNB01000004">
    <property type="protein sequence ID" value="MST69109.1"/>
    <property type="molecule type" value="Genomic_DNA"/>
</dbReference>
<dbReference type="SUPFAM" id="SSF56266">
    <property type="entry name" value="DmpA/ArgJ-like"/>
    <property type="match status" value="2"/>
</dbReference>
<comment type="caution">
    <text evidence="2">The sequence shown here is derived from an EMBL/GenBank/DDBJ whole genome shotgun (WGS) entry which is preliminary data.</text>
</comment>
<dbReference type="InterPro" id="IPR016117">
    <property type="entry name" value="ArgJ-like_dom_sf"/>
</dbReference>
<organism evidence="2">
    <name type="scientific">Baileyella intestinalis</name>
    <dbReference type="NCBI Taxonomy" id="2606709"/>
    <lineage>
        <taxon>Bacteria</taxon>
        <taxon>Bacillati</taxon>
        <taxon>Bacillota</taxon>
        <taxon>Clostridia</taxon>
        <taxon>Peptostreptococcales</taxon>
        <taxon>Anaerovoracaceae</taxon>
        <taxon>Baileyella</taxon>
    </lineage>
</organism>
<dbReference type="Gene3D" id="3.60.70.12">
    <property type="entry name" value="L-amino peptidase D-ALA esterase/amidase"/>
    <property type="match status" value="1"/>
</dbReference>
<dbReference type="RefSeq" id="WP_154572577.1">
    <property type="nucleotide sequence ID" value="NZ_VUNB01000004.1"/>
</dbReference>
<evidence type="ECO:0000256" key="1">
    <source>
        <dbReference type="ARBA" id="ARBA00007068"/>
    </source>
</evidence>
<accession>A0A6A8MA95</accession>
<dbReference type="PANTHER" id="PTHR36512">
    <property type="entry name" value="D-AMINOPEPTIDASE"/>
    <property type="match status" value="1"/>
</dbReference>
<dbReference type="Pfam" id="PF03576">
    <property type="entry name" value="Peptidase_S58"/>
    <property type="match status" value="1"/>
</dbReference>
<sequence>MGFRKIDITDIPGFKLGNAEDIQGGTGCTAVICEKGAVTGADVRGGGPATRETDLLRSENTVSGVHCVMLSGGSAFGLEAGSGAMNYLEKKDIGFKMGDICVPIVCQASLYDLEVASKDMRPDREMGEQACQNAYDGLFQHGNHGAGTGATVGKFCGMDRAMKSGLGTFACSDGNLYVGAVAAVNAIGDIYNGGGRLIAGVLSRDKKEIEGSINILKNMIVAKKEEDSYEGIDEVKEDSVEEAEIQDQNEPAVEDGETVLDYREELSPEDLGEDVIFNTTITCLITNAKLTKSQANKLASVLHDGYARSIKPVHGTLDGDSIFVMSSGDVEVNFDAFAALATDTVQYSIIDAATSAEDAYGFPCAATMAGIRR</sequence>
<reference evidence="2" key="1">
    <citation type="submission" date="2019-09" db="EMBL/GenBank/DDBJ databases">
        <title>In-depth cultivation of the pig gut microbiome towards novel bacterial diversity and tailored functional studies.</title>
        <authorList>
            <person name="Wylensek D."/>
            <person name="Hitch T.C.A."/>
            <person name="Clavel T."/>
        </authorList>
    </citation>
    <scope>NUCLEOTIDE SEQUENCE</scope>
    <source>
        <strain evidence="2">RF-744-FAT-WT-3</strain>
    </source>
</reference>
<proteinExistence type="inferred from homology"/>
<dbReference type="PANTHER" id="PTHR36512:SF3">
    <property type="entry name" value="BLR5678 PROTEIN"/>
    <property type="match status" value="1"/>
</dbReference>
<name>A0A6A8MA95_9FIRM</name>
<dbReference type="GO" id="GO:0004177">
    <property type="term" value="F:aminopeptidase activity"/>
    <property type="evidence" value="ECO:0007669"/>
    <property type="project" value="TreeGrafter"/>
</dbReference>
<protein>
    <submittedName>
        <fullName evidence="2">P1 family peptidase</fullName>
    </submittedName>
</protein>